<evidence type="ECO:0000256" key="1">
    <source>
        <dbReference type="ARBA" id="ARBA00009986"/>
    </source>
</evidence>
<dbReference type="Gene3D" id="3.40.309.10">
    <property type="entry name" value="Aldehyde Dehydrogenase, Chain A, domain 2"/>
    <property type="match status" value="1"/>
</dbReference>
<evidence type="ECO:0000313" key="6">
    <source>
        <dbReference type="EMBL" id="TPX60834.1"/>
    </source>
</evidence>
<sequence length="485" mass="52317">MSTFTYIKRADGQAWRLPTGHFINGQFVPSVSGATFSTVDPSTGDVIAKISDAEKEDVDVAVDAARGALQKWQGLPSAERGRRLYVLADILQSHSQELAELESLDNGKTISDSLGDVAGIVDVYRYYAGWADKVAGQVLDFDPSLHAYTRVEPIGVVGQIIPWNYPLSMQAWKLAPALACGNTVVMKTSEKTPLSALRVCELSLGADIPPGVINVLSGHAPAGEAIARHPSIDKVAFTGSTAVGRKVMVMAAESNLKKVTLELGGKSPNIVFEDADVDKAVEACHGGIYDNLGQNCCAGSRIFVHEGVHDVFVEKFKQRMSRNVVGAPTDPSTTYGPIVDAVQFGTVTNYIDLGKQEGATLLAGGTKPSNTNSNGFFLSPALFINVNPSMKIYKEEIFGPVACVVKFKTEDEVLRLANDTQYGLAAAVHTRDVKRAIRVEKKLKAGIVWVNTYNITPPQMPFGGYKMSGIGRELGEYGLREYTRK</sequence>
<feature type="domain" description="Aldehyde dehydrogenase" evidence="5">
    <location>
        <begin position="28"/>
        <end position="484"/>
    </location>
</feature>
<evidence type="ECO:0000256" key="3">
    <source>
        <dbReference type="PROSITE-ProRule" id="PRU10007"/>
    </source>
</evidence>
<evidence type="ECO:0000259" key="5">
    <source>
        <dbReference type="Pfam" id="PF00171"/>
    </source>
</evidence>
<dbReference type="PANTHER" id="PTHR11699">
    <property type="entry name" value="ALDEHYDE DEHYDROGENASE-RELATED"/>
    <property type="match status" value="1"/>
</dbReference>
<keyword evidence="7" id="KW-1185">Reference proteome</keyword>
<dbReference type="Gene3D" id="3.40.605.10">
    <property type="entry name" value="Aldehyde Dehydrogenase, Chain A, domain 1"/>
    <property type="match status" value="1"/>
</dbReference>
<dbReference type="FunFam" id="3.40.309.10:FF:000012">
    <property type="entry name" value="Betaine aldehyde dehydrogenase"/>
    <property type="match status" value="1"/>
</dbReference>
<dbReference type="PROSITE" id="PS00687">
    <property type="entry name" value="ALDEHYDE_DEHYDR_GLU"/>
    <property type="match status" value="1"/>
</dbReference>
<dbReference type="FunFam" id="3.40.605.10:FF:000007">
    <property type="entry name" value="NAD/NADP-dependent betaine aldehyde dehydrogenase"/>
    <property type="match status" value="1"/>
</dbReference>
<reference evidence="6 7" key="1">
    <citation type="journal article" date="2019" name="Sci. Rep.">
        <title>Comparative genomics of chytrid fungi reveal insights into the obligate biotrophic and pathogenic lifestyle of Synchytrium endobioticum.</title>
        <authorList>
            <person name="van de Vossenberg B.T.L.H."/>
            <person name="Warris S."/>
            <person name="Nguyen H.D.T."/>
            <person name="van Gent-Pelzer M.P.E."/>
            <person name="Joly D.L."/>
            <person name="van de Geest H.C."/>
            <person name="Bonants P.J.M."/>
            <person name="Smith D.S."/>
            <person name="Levesque C.A."/>
            <person name="van der Lee T.A.J."/>
        </authorList>
    </citation>
    <scope>NUCLEOTIDE SEQUENCE [LARGE SCALE GENOMIC DNA]</scope>
    <source>
        <strain evidence="6 7">CBS 809.83</strain>
    </source>
</reference>
<dbReference type="GO" id="GO:0004030">
    <property type="term" value="F:aldehyde dehydrogenase [NAD(P)+] activity"/>
    <property type="evidence" value="ECO:0007669"/>
    <property type="project" value="UniProtKB-ARBA"/>
</dbReference>
<accession>A0A507EAJ3</accession>
<dbReference type="InterPro" id="IPR015590">
    <property type="entry name" value="Aldehyde_DH_dom"/>
</dbReference>
<dbReference type="InterPro" id="IPR029510">
    <property type="entry name" value="Ald_DH_CS_GLU"/>
</dbReference>
<dbReference type="SUPFAM" id="SSF53720">
    <property type="entry name" value="ALDH-like"/>
    <property type="match status" value="1"/>
</dbReference>
<name>A0A507EAJ3_9FUNG</name>
<dbReference type="FunFam" id="3.40.605.10:FF:000026">
    <property type="entry name" value="Aldehyde dehydrogenase, putative"/>
    <property type="match status" value="1"/>
</dbReference>
<feature type="active site" evidence="3">
    <location>
        <position position="262"/>
    </location>
</feature>
<comment type="caution">
    <text evidence="6">The sequence shown here is derived from an EMBL/GenBank/DDBJ whole genome shotgun (WGS) entry which is preliminary data.</text>
</comment>
<dbReference type="AlphaFoldDB" id="A0A507EAJ3"/>
<protein>
    <recommendedName>
        <fullName evidence="5">Aldehyde dehydrogenase domain-containing protein</fullName>
    </recommendedName>
</protein>
<proteinExistence type="inferred from homology"/>
<organism evidence="6 7">
    <name type="scientific">Powellomyces hirtus</name>
    <dbReference type="NCBI Taxonomy" id="109895"/>
    <lineage>
        <taxon>Eukaryota</taxon>
        <taxon>Fungi</taxon>
        <taxon>Fungi incertae sedis</taxon>
        <taxon>Chytridiomycota</taxon>
        <taxon>Chytridiomycota incertae sedis</taxon>
        <taxon>Chytridiomycetes</taxon>
        <taxon>Spizellomycetales</taxon>
        <taxon>Powellomycetaceae</taxon>
        <taxon>Powellomyces</taxon>
    </lineage>
</organism>
<dbReference type="EMBL" id="QEAQ01000012">
    <property type="protein sequence ID" value="TPX60834.1"/>
    <property type="molecule type" value="Genomic_DNA"/>
</dbReference>
<dbReference type="Proteomes" id="UP000318582">
    <property type="component" value="Unassembled WGS sequence"/>
</dbReference>
<comment type="similarity">
    <text evidence="1 4">Belongs to the aldehyde dehydrogenase family.</text>
</comment>
<evidence type="ECO:0000313" key="7">
    <source>
        <dbReference type="Proteomes" id="UP000318582"/>
    </source>
</evidence>
<dbReference type="STRING" id="109895.A0A507EAJ3"/>
<dbReference type="CDD" id="cd07091">
    <property type="entry name" value="ALDH_F1-2_Ald2-like"/>
    <property type="match status" value="1"/>
</dbReference>
<evidence type="ECO:0000256" key="2">
    <source>
        <dbReference type="ARBA" id="ARBA00023002"/>
    </source>
</evidence>
<gene>
    <name evidence="6" type="ORF">PhCBS80983_g01534</name>
</gene>
<keyword evidence="2 4" id="KW-0560">Oxidoreductase</keyword>
<dbReference type="Pfam" id="PF00171">
    <property type="entry name" value="Aldedh"/>
    <property type="match status" value="1"/>
</dbReference>
<dbReference type="InterPro" id="IPR016162">
    <property type="entry name" value="Ald_DH_N"/>
</dbReference>
<dbReference type="InterPro" id="IPR016161">
    <property type="entry name" value="Ald_DH/histidinol_DH"/>
</dbReference>
<dbReference type="InterPro" id="IPR016163">
    <property type="entry name" value="Ald_DH_C"/>
</dbReference>
<evidence type="ECO:0000256" key="4">
    <source>
        <dbReference type="RuleBase" id="RU003345"/>
    </source>
</evidence>